<feature type="chain" id="PRO_5032515264" description="TspB protein" evidence="2">
    <location>
        <begin position="19"/>
        <end position="434"/>
    </location>
</feature>
<keyword evidence="4" id="KW-1185">Reference proteome</keyword>
<evidence type="ECO:0000313" key="3">
    <source>
        <dbReference type="EMBL" id="MBA4710474.1"/>
    </source>
</evidence>
<feature type="signal peptide" evidence="2">
    <location>
        <begin position="1"/>
        <end position="18"/>
    </location>
</feature>
<dbReference type="AlphaFoldDB" id="A0A838YIB9"/>
<evidence type="ECO:0008006" key="5">
    <source>
        <dbReference type="Google" id="ProtNLM"/>
    </source>
</evidence>
<protein>
    <recommendedName>
        <fullName evidence="5">TspB protein</fullName>
    </recommendedName>
</protein>
<proteinExistence type="predicted"/>
<sequence length="434" mass="46443">MWFIVGILIAFAASISYAGGPLTGPNASLPVTGSQIGVSGQPTTTWYKVNSASVSGAAADAVRVEREITVKLIEGNTGRVLNPKVIEAIEIPKPALAGYAKGVLKNAGKGFLYGIAASIIANYAIQKGWEWLDSAKCQVTAGCTAPGWHKEGQPVMACLQQVSTYIGAPISTLQFNGGHQSSPGWFICDVTYKPNGNRFTSWGVPTSSATKNPVTDTEIDDLSKQVDPVGAAKDLADTHDDIDYSHAPNPYKFSSPDGSYKSPPITTSEKTTNPDGSTTIKNVTTQTVWNINDTTINNKNVTTTTTQNTDSKGNASPPETTTTEDEKPDQTPTWTDPSMPTVPDLYIQKYPDGLKGVWLSKQDSFKQTAFVKSLQTLVPSISGGTCPSFSIDTNNHWVNTGSMQIPTPCWIYDFVRAVLMLTAVFVSRAIIFGG</sequence>
<dbReference type="Proteomes" id="UP000545606">
    <property type="component" value="Unassembled WGS sequence"/>
</dbReference>
<feature type="region of interest" description="Disordered" evidence="1">
    <location>
        <begin position="239"/>
        <end position="283"/>
    </location>
</feature>
<organism evidence="3 4">
    <name type="scientific">Aquitalea aquatica</name>
    <dbReference type="NCBI Taxonomy" id="3044273"/>
    <lineage>
        <taxon>Bacteria</taxon>
        <taxon>Pseudomonadati</taxon>
        <taxon>Pseudomonadota</taxon>
        <taxon>Betaproteobacteria</taxon>
        <taxon>Neisseriales</taxon>
        <taxon>Chromobacteriaceae</taxon>
        <taxon>Aquitalea</taxon>
    </lineage>
</organism>
<keyword evidence="2" id="KW-0732">Signal</keyword>
<dbReference type="RefSeq" id="WP_181837353.1">
    <property type="nucleotide sequence ID" value="NZ_JACERN010000042.1"/>
</dbReference>
<dbReference type="EMBL" id="JACERN010000042">
    <property type="protein sequence ID" value="MBA4710474.1"/>
    <property type="molecule type" value="Genomic_DNA"/>
</dbReference>
<accession>A0A838YIB9</accession>
<gene>
    <name evidence="3" type="ORF">H2Z84_19040</name>
</gene>
<evidence type="ECO:0000313" key="4">
    <source>
        <dbReference type="Proteomes" id="UP000545606"/>
    </source>
</evidence>
<name>A0A838YIB9_9NEIS</name>
<reference evidence="3 4" key="1">
    <citation type="submission" date="2020-07" db="EMBL/GenBank/DDBJ databases">
        <title>Draft genome sequence of violacein-producing bacteria and related species.</title>
        <authorList>
            <person name="Wilson H.S."/>
            <person name="De Leon M.E."/>
        </authorList>
    </citation>
    <scope>NUCLEOTIDE SEQUENCE [LARGE SCALE GENOMIC DNA]</scope>
    <source>
        <strain evidence="3 4">HSC-21Su07</strain>
    </source>
</reference>
<feature type="compositionally biased region" description="Low complexity" evidence="1">
    <location>
        <begin position="299"/>
        <end position="309"/>
    </location>
</feature>
<evidence type="ECO:0000256" key="2">
    <source>
        <dbReference type="SAM" id="SignalP"/>
    </source>
</evidence>
<comment type="caution">
    <text evidence="3">The sequence shown here is derived from an EMBL/GenBank/DDBJ whole genome shotgun (WGS) entry which is preliminary data.</text>
</comment>
<feature type="region of interest" description="Disordered" evidence="1">
    <location>
        <begin position="299"/>
        <end position="340"/>
    </location>
</feature>
<evidence type="ECO:0000256" key="1">
    <source>
        <dbReference type="SAM" id="MobiDB-lite"/>
    </source>
</evidence>
<feature type="compositionally biased region" description="Polar residues" evidence="1">
    <location>
        <begin position="264"/>
        <end position="283"/>
    </location>
</feature>